<dbReference type="InterPro" id="IPR051272">
    <property type="entry name" value="RIO-type_Ser/Thr_kinase"/>
</dbReference>
<evidence type="ECO:0000256" key="8">
    <source>
        <dbReference type="ARBA" id="ARBA00022527"/>
    </source>
</evidence>
<evidence type="ECO:0000256" key="4">
    <source>
        <dbReference type="ARBA" id="ARBA00012513"/>
    </source>
</evidence>
<evidence type="ECO:0000256" key="5">
    <source>
        <dbReference type="ARBA" id="ARBA00016038"/>
    </source>
</evidence>
<dbReference type="CDD" id="cd05147">
    <property type="entry name" value="RIO1_euk"/>
    <property type="match status" value="1"/>
</dbReference>
<accession>A0AAW1UZR5</accession>
<feature type="binding site" evidence="24">
    <location>
        <position position="318"/>
    </location>
    <ligand>
        <name>Mg(2+)</name>
        <dbReference type="ChEBI" id="CHEBI:18420"/>
    </ligand>
</feature>
<feature type="binding site" evidence="23">
    <location>
        <position position="185"/>
    </location>
    <ligand>
        <name>ATP</name>
        <dbReference type="ChEBI" id="CHEBI:30616"/>
    </ligand>
</feature>
<comment type="subcellular location">
    <subcellularLocation>
        <location evidence="2">Cytoplasm</location>
    </subcellularLocation>
</comment>
<evidence type="ECO:0000256" key="6">
    <source>
        <dbReference type="ARBA" id="ARBA00022490"/>
    </source>
</evidence>
<feature type="active site" description="Proton acceptor" evidence="22">
    <location>
        <position position="301"/>
    </location>
</feature>
<feature type="region of interest" description="Disordered" evidence="25">
    <location>
        <begin position="442"/>
        <end position="520"/>
    </location>
</feature>
<feature type="binding site" evidence="24">
    <location>
        <position position="306"/>
    </location>
    <ligand>
        <name>Mg(2+)</name>
        <dbReference type="ChEBI" id="CHEBI:18420"/>
    </ligand>
</feature>
<evidence type="ECO:0000259" key="26">
    <source>
        <dbReference type="SMART" id="SM00090"/>
    </source>
</evidence>
<evidence type="ECO:0000313" key="27">
    <source>
        <dbReference type="EMBL" id="KAK9888866.1"/>
    </source>
</evidence>
<comment type="subunit">
    <text evidence="20">Associates with the precursor of the 40S ribosome subunit. Interacts (via its N-terminus) with PRMT5 (via its N-terminus). Interacts with WDR77. Found in a PRMT5 complex composed of PRMT5, WDR77 and RIOK1. Interacts (via its C-terminus) with NCL; this interaction targets NCL for PRTM5 methylation.</text>
</comment>
<dbReference type="GO" id="GO:0005737">
    <property type="term" value="C:cytoplasm"/>
    <property type="evidence" value="ECO:0007669"/>
    <property type="project" value="UniProtKB-SubCell"/>
</dbReference>
<dbReference type="GO" id="GO:0004674">
    <property type="term" value="F:protein serine/threonine kinase activity"/>
    <property type="evidence" value="ECO:0007669"/>
    <property type="project" value="UniProtKB-KW"/>
</dbReference>
<evidence type="ECO:0000313" key="28">
    <source>
        <dbReference type="Proteomes" id="UP001431783"/>
    </source>
</evidence>
<name>A0AAW1UZR5_9CUCU</name>
<evidence type="ECO:0000256" key="18">
    <source>
        <dbReference type="ARBA" id="ARBA00049360"/>
    </source>
</evidence>
<keyword evidence="15" id="KW-0460">Magnesium</keyword>
<evidence type="ECO:0000256" key="20">
    <source>
        <dbReference type="ARBA" id="ARBA00063876"/>
    </source>
</evidence>
<keyword evidence="14 21" id="KW-0067">ATP-binding</keyword>
<dbReference type="AlphaFoldDB" id="A0AAW1UZR5"/>
<dbReference type="InterPro" id="IPR018934">
    <property type="entry name" value="RIO_dom"/>
</dbReference>
<dbReference type="PROSITE" id="PS01245">
    <property type="entry name" value="RIO1"/>
    <property type="match status" value="1"/>
</dbReference>
<keyword evidence="28" id="KW-1185">Reference proteome</keyword>
<dbReference type="SMART" id="SM00090">
    <property type="entry name" value="RIO"/>
    <property type="match status" value="1"/>
</dbReference>
<organism evidence="27 28">
    <name type="scientific">Henosepilachna vigintioctopunctata</name>
    <dbReference type="NCBI Taxonomy" id="420089"/>
    <lineage>
        <taxon>Eukaryota</taxon>
        <taxon>Metazoa</taxon>
        <taxon>Ecdysozoa</taxon>
        <taxon>Arthropoda</taxon>
        <taxon>Hexapoda</taxon>
        <taxon>Insecta</taxon>
        <taxon>Pterygota</taxon>
        <taxon>Neoptera</taxon>
        <taxon>Endopterygota</taxon>
        <taxon>Coleoptera</taxon>
        <taxon>Polyphaga</taxon>
        <taxon>Cucujiformia</taxon>
        <taxon>Coccinelloidea</taxon>
        <taxon>Coccinellidae</taxon>
        <taxon>Epilachninae</taxon>
        <taxon>Epilachnini</taxon>
        <taxon>Henosepilachna</taxon>
    </lineage>
</organism>
<dbReference type="PANTHER" id="PTHR45723">
    <property type="entry name" value="SERINE/THREONINE-PROTEIN KINASE RIO1"/>
    <property type="match status" value="1"/>
</dbReference>
<comment type="catalytic activity">
    <reaction evidence="16 21">
        <text>L-threonyl-[protein] + ATP = O-phospho-L-threonyl-[protein] + ADP + H(+)</text>
        <dbReference type="Rhea" id="RHEA:46608"/>
        <dbReference type="Rhea" id="RHEA-COMP:11060"/>
        <dbReference type="Rhea" id="RHEA-COMP:11605"/>
        <dbReference type="ChEBI" id="CHEBI:15378"/>
        <dbReference type="ChEBI" id="CHEBI:30013"/>
        <dbReference type="ChEBI" id="CHEBI:30616"/>
        <dbReference type="ChEBI" id="CHEBI:61977"/>
        <dbReference type="ChEBI" id="CHEBI:456216"/>
        <dbReference type="EC" id="2.7.11.1"/>
    </reaction>
</comment>
<evidence type="ECO:0000256" key="24">
    <source>
        <dbReference type="PIRSR" id="PIRSR038147-3"/>
    </source>
</evidence>
<evidence type="ECO:0000256" key="3">
    <source>
        <dbReference type="ARBA" id="ARBA00009196"/>
    </source>
</evidence>
<proteinExistence type="inferred from homology"/>
<comment type="catalytic activity">
    <reaction evidence="18">
        <text>ATP + H2O = ADP + phosphate + H(+)</text>
        <dbReference type="Rhea" id="RHEA:13065"/>
        <dbReference type="ChEBI" id="CHEBI:15377"/>
        <dbReference type="ChEBI" id="CHEBI:15378"/>
        <dbReference type="ChEBI" id="CHEBI:30616"/>
        <dbReference type="ChEBI" id="CHEBI:43474"/>
        <dbReference type="ChEBI" id="CHEBI:456216"/>
    </reaction>
</comment>
<dbReference type="EC" id="2.7.11.1" evidence="4 21"/>
<evidence type="ECO:0000256" key="23">
    <source>
        <dbReference type="PIRSR" id="PIRSR038147-2"/>
    </source>
</evidence>
<dbReference type="InterPro" id="IPR017407">
    <property type="entry name" value="Ser/Thr_kinase_Rio1"/>
</dbReference>
<dbReference type="Proteomes" id="UP001431783">
    <property type="component" value="Unassembled WGS sequence"/>
</dbReference>
<dbReference type="GO" id="GO:0016787">
    <property type="term" value="F:hydrolase activity"/>
    <property type="evidence" value="ECO:0007669"/>
    <property type="project" value="UniProtKB-KW"/>
</dbReference>
<evidence type="ECO:0000256" key="15">
    <source>
        <dbReference type="ARBA" id="ARBA00022842"/>
    </source>
</evidence>
<dbReference type="InterPro" id="IPR018935">
    <property type="entry name" value="RIO_kinase_CS"/>
</dbReference>
<evidence type="ECO:0000256" key="19">
    <source>
        <dbReference type="ARBA" id="ARBA00057025"/>
    </source>
</evidence>
<sequence>MWILNCSAEELGLCESIYIKVIKQSDHKTKMSINKNSDIDFDNLSQLNIDDFTDDYVEDYNSHEEDYFSDDKETADSRKTYQPTEKLFPKFANKINIGKYDYTSLPGHAVNLLRENDRKLENVKYRTKDKHDRATVEQVLDPRTRMIVFKILSQNIISQIHGSISRGKEANVFYASAVNKEYAIKIYKTSILEFKDRDKYVTGEFRFRRGYSKHNPRKMVQIWAEKEMRNLTRLKASGLRAPEPVLLKSHVLLMSFIGKNGWPAPKLKDVDLTQSKARELYRDIVIMIWRMYNKCKLVHADLSEFNLLYFEGEVYIIDVSQSVEHDHPKAFTFLRKDCTNITDFFKKKDVATMSLKDLFNFITDPTITEENMEECLGILSEKAGSCDITADDVVEEEIFKEQYIPQTLTDVIDFERDINKVKSGQGDDLVYKTLVGLKSDLSGPAQHPEILQKNSDEDSNCDDDTDEEKEKHFVDSSRPKHESLEEKKARKQAVKEEKAKKRETKIKKHVKKRNERIKKK</sequence>
<feature type="compositionally biased region" description="Basic residues" evidence="25">
    <location>
        <begin position="501"/>
        <end position="520"/>
    </location>
</feature>
<reference evidence="27 28" key="1">
    <citation type="submission" date="2023-03" db="EMBL/GenBank/DDBJ databases">
        <title>Genome insight into feeding habits of ladybird beetles.</title>
        <authorList>
            <person name="Li H.-S."/>
            <person name="Huang Y.-H."/>
            <person name="Pang H."/>
        </authorList>
    </citation>
    <scope>NUCLEOTIDE SEQUENCE [LARGE SCALE GENOMIC DNA]</scope>
    <source>
        <strain evidence="27">SYSU_2023b</strain>
        <tissue evidence="27">Whole body</tissue>
    </source>
</reference>
<keyword evidence="8 21" id="KW-0723">Serine/threonine-protein kinase</keyword>
<dbReference type="SUPFAM" id="SSF56112">
    <property type="entry name" value="Protein kinase-like (PK-like)"/>
    <property type="match status" value="1"/>
</dbReference>
<evidence type="ECO:0000256" key="7">
    <source>
        <dbReference type="ARBA" id="ARBA00022517"/>
    </source>
</evidence>
<evidence type="ECO:0000256" key="21">
    <source>
        <dbReference type="PIRNR" id="PIRNR038147"/>
    </source>
</evidence>
<dbReference type="Pfam" id="PF01163">
    <property type="entry name" value="RIO1"/>
    <property type="match status" value="1"/>
</dbReference>
<gene>
    <name evidence="27" type="ORF">WA026_001086</name>
</gene>
<dbReference type="EMBL" id="JARQZJ010000121">
    <property type="protein sequence ID" value="KAK9888866.1"/>
    <property type="molecule type" value="Genomic_DNA"/>
</dbReference>
<evidence type="ECO:0000256" key="22">
    <source>
        <dbReference type="PIRSR" id="PIRSR038147-1"/>
    </source>
</evidence>
<evidence type="ECO:0000256" key="25">
    <source>
        <dbReference type="SAM" id="MobiDB-lite"/>
    </source>
</evidence>
<protein>
    <recommendedName>
        <fullName evidence="5 21">Serine/threonine-protein kinase RIO1</fullName>
        <ecNumber evidence="4 21">2.7.11.1</ecNumber>
    </recommendedName>
</protein>
<keyword evidence="7" id="KW-0690">Ribosome biogenesis</keyword>
<dbReference type="InterPro" id="IPR011009">
    <property type="entry name" value="Kinase-like_dom_sf"/>
</dbReference>
<evidence type="ECO:0000256" key="13">
    <source>
        <dbReference type="ARBA" id="ARBA00022801"/>
    </source>
</evidence>
<keyword evidence="11 21" id="KW-0547">Nucleotide-binding</keyword>
<feature type="domain" description="RIO kinase" evidence="26">
    <location>
        <begin position="129"/>
        <end position="364"/>
    </location>
</feature>
<keyword evidence="6" id="KW-0963">Cytoplasm</keyword>
<dbReference type="Gene3D" id="3.30.200.20">
    <property type="entry name" value="Phosphorylase Kinase, domain 1"/>
    <property type="match status" value="1"/>
</dbReference>
<feature type="active site" description="4-aspartylphosphate intermediate" evidence="22">
    <location>
        <position position="318"/>
    </location>
</feature>
<keyword evidence="9 21" id="KW-0808">Transferase</keyword>
<comment type="similarity">
    <text evidence="3 21">Belongs to the protein kinase superfamily. RIO-type Ser/Thr kinase family.</text>
</comment>
<evidence type="ECO:0000256" key="16">
    <source>
        <dbReference type="ARBA" id="ARBA00047899"/>
    </source>
</evidence>
<comment type="function">
    <text evidence="19">Involved in the final steps of cytoplasmic maturation of the 40S ribosomal subunit. Involved in processing of 18S-E pre-rRNA to the mature 18S rRNA. Required for the recycling of NOB1 and PNO1 from the late 40S precursor. The association with the very late 40S subunit intermediate may involve a translation-like checkpoint point cycle preceeding the binding to the 60S ribosomal subunit. Despite the protein kinase domain is proposed to act predominantly as an ATPase. The catalytic activity regulates its dynamic association with the 40S subunit. In addition to its role in ribosomal biogenesis acts as an adapter protein by recruiting NCL/nucleolin the to PRMT5 complex for its symmetrical methylation.</text>
</comment>
<evidence type="ECO:0000256" key="9">
    <source>
        <dbReference type="ARBA" id="ARBA00022679"/>
    </source>
</evidence>
<feature type="binding site" evidence="23">
    <location>
        <position position="255"/>
    </location>
    <ligand>
        <name>ATP</name>
        <dbReference type="ChEBI" id="CHEBI:30616"/>
    </ligand>
</feature>
<keyword evidence="13" id="KW-0378">Hydrolase</keyword>
<dbReference type="InterPro" id="IPR000687">
    <property type="entry name" value="RIO_kinase"/>
</dbReference>
<feature type="compositionally biased region" description="Acidic residues" evidence="25">
    <location>
        <begin position="457"/>
        <end position="467"/>
    </location>
</feature>
<dbReference type="GO" id="GO:0046872">
    <property type="term" value="F:metal ion binding"/>
    <property type="evidence" value="ECO:0007669"/>
    <property type="project" value="UniProtKB-KW"/>
</dbReference>
<dbReference type="FunFam" id="3.30.200.20:FF:000148">
    <property type="entry name" value="Serine/threonine-protein kinase RIO1"/>
    <property type="match status" value="1"/>
</dbReference>
<dbReference type="GO" id="GO:0042254">
    <property type="term" value="P:ribosome biogenesis"/>
    <property type="evidence" value="ECO:0007669"/>
    <property type="project" value="UniProtKB-KW"/>
</dbReference>
<dbReference type="Gene3D" id="1.10.510.10">
    <property type="entry name" value="Transferase(Phosphotransferase) domain 1"/>
    <property type="match status" value="1"/>
</dbReference>
<feature type="binding site" evidence="23">
    <location>
        <position position="257"/>
    </location>
    <ligand>
        <name>ATP</name>
        <dbReference type="ChEBI" id="CHEBI:30616"/>
    </ligand>
</feature>
<dbReference type="PIRSF" id="PIRSF038147">
    <property type="entry name" value="Ser/Thr_PK_RIO1"/>
    <property type="match status" value="1"/>
</dbReference>
<evidence type="ECO:0000256" key="10">
    <source>
        <dbReference type="ARBA" id="ARBA00022723"/>
    </source>
</evidence>
<comment type="caution">
    <text evidence="27">The sequence shown here is derived from an EMBL/GenBank/DDBJ whole genome shotgun (WGS) entry which is preliminary data.</text>
</comment>
<dbReference type="GO" id="GO:0005524">
    <property type="term" value="F:ATP binding"/>
    <property type="evidence" value="ECO:0007669"/>
    <property type="project" value="UniProtKB-KW"/>
</dbReference>
<evidence type="ECO:0000256" key="1">
    <source>
        <dbReference type="ARBA" id="ARBA00001946"/>
    </source>
</evidence>
<comment type="cofactor">
    <cofactor evidence="1 24">
        <name>Mg(2+)</name>
        <dbReference type="ChEBI" id="CHEBI:18420"/>
    </cofactor>
</comment>
<evidence type="ECO:0000256" key="14">
    <source>
        <dbReference type="ARBA" id="ARBA00022840"/>
    </source>
</evidence>
<comment type="catalytic activity">
    <reaction evidence="17 21">
        <text>L-seryl-[protein] + ATP = O-phospho-L-seryl-[protein] + ADP + H(+)</text>
        <dbReference type="Rhea" id="RHEA:17989"/>
        <dbReference type="Rhea" id="RHEA-COMP:9863"/>
        <dbReference type="Rhea" id="RHEA-COMP:11604"/>
        <dbReference type="ChEBI" id="CHEBI:15378"/>
        <dbReference type="ChEBI" id="CHEBI:29999"/>
        <dbReference type="ChEBI" id="CHEBI:30616"/>
        <dbReference type="ChEBI" id="CHEBI:83421"/>
        <dbReference type="ChEBI" id="CHEBI:456216"/>
        <dbReference type="EC" id="2.7.11.1"/>
    </reaction>
</comment>
<keyword evidence="10" id="KW-0479">Metal-binding</keyword>
<evidence type="ECO:0000256" key="12">
    <source>
        <dbReference type="ARBA" id="ARBA00022777"/>
    </source>
</evidence>
<evidence type="ECO:0000256" key="11">
    <source>
        <dbReference type="ARBA" id="ARBA00022741"/>
    </source>
</evidence>
<dbReference type="FunFam" id="1.10.510.10:FF:000232">
    <property type="entry name" value="Serine/threonine-protein kinase RIO1"/>
    <property type="match status" value="1"/>
</dbReference>
<evidence type="ECO:0000256" key="17">
    <source>
        <dbReference type="ARBA" id="ARBA00048679"/>
    </source>
</evidence>
<keyword evidence="12 21" id="KW-0418">Kinase</keyword>
<feature type="compositionally biased region" description="Basic and acidic residues" evidence="25">
    <location>
        <begin position="468"/>
        <end position="500"/>
    </location>
</feature>
<evidence type="ECO:0000256" key="2">
    <source>
        <dbReference type="ARBA" id="ARBA00004496"/>
    </source>
</evidence>